<dbReference type="PANTHER" id="PTHR22930">
    <property type="match status" value="1"/>
</dbReference>
<keyword evidence="10" id="KW-1185">Reference proteome</keyword>
<keyword evidence="7" id="KW-0539">Nucleus</keyword>
<keyword evidence="6" id="KW-0378">Hydrolase</keyword>
<dbReference type="Pfam" id="PF13359">
    <property type="entry name" value="DDE_Tnp_4"/>
    <property type="match status" value="1"/>
</dbReference>
<dbReference type="InterPro" id="IPR027806">
    <property type="entry name" value="HARBI1_dom"/>
</dbReference>
<evidence type="ECO:0000313" key="9">
    <source>
        <dbReference type="EMBL" id="VEN46496.1"/>
    </source>
</evidence>
<keyword evidence="4" id="KW-0540">Nuclease</keyword>
<dbReference type="GO" id="GO:0016787">
    <property type="term" value="F:hydrolase activity"/>
    <property type="evidence" value="ECO:0007669"/>
    <property type="project" value="UniProtKB-KW"/>
</dbReference>
<feature type="non-terminal residue" evidence="9">
    <location>
        <position position="1"/>
    </location>
</feature>
<dbReference type="EMBL" id="CAACVG010007664">
    <property type="protein sequence ID" value="VEN46496.1"/>
    <property type="molecule type" value="Genomic_DNA"/>
</dbReference>
<dbReference type="PANTHER" id="PTHR22930:SF289">
    <property type="entry name" value="DDE TNP4 DOMAIN-CONTAINING PROTEIN-RELATED"/>
    <property type="match status" value="1"/>
</dbReference>
<feature type="domain" description="DDE Tnp4" evidence="8">
    <location>
        <begin position="322"/>
        <end position="476"/>
    </location>
</feature>
<evidence type="ECO:0000256" key="4">
    <source>
        <dbReference type="ARBA" id="ARBA00022722"/>
    </source>
</evidence>
<keyword evidence="5" id="KW-0479">Metal-binding</keyword>
<accession>A0A653CFJ0</accession>
<evidence type="ECO:0000256" key="1">
    <source>
        <dbReference type="ARBA" id="ARBA00001968"/>
    </source>
</evidence>
<sequence>QKNAGNTAIRDRFPSARKCQQPKVITSLCKFLGNFPLSVVIFYASDPFPDTTEVRFHPPEGRLRLENVETRRRAGSSSSCQLSWRRRECPRVITRRGATGWNRGNRGSFATYWTCATPWHVAESGPFNVRRLATPKEQQYLSTVKTHVFSSTMASTVLSEPVASCSKDDLGSLASNSEICIINALELMEEEAEFQHRRANRIRLRSLRDNSDPFSLRDTVFTGMYRLTRDLARALIETLRPHMNMNAGARSTAVPVELRVLCALNFYGQGSYQKGVGSDAHLGLSQAAVSKTINEVTDALNNPAILPQFIQFPTTAGVIGFVDGTLIAIKRPDEHEELYINRKGYHSLNVQIVSDCNYKILSVVSRFNGSAHDSFVWANSAVRGVMETAWQEGERMWLLGDSGYPLEPWLHTPILNAAPGSDEANYTKLHMKARSSVERAIGHLKNRFRCLMRHRTLHYHPRKAGLIVNACCALHNMCVDANLPHEELHDVEGEPAEAQEGAPVLRDQGRNAEAIRARAHQSYVSEYYFDQGIEKKAGAVLKFNVKPAFVFFITKNSLSTKSDLTNKSVLCCVPIQRKCSRFFCVGKFCSARSHGDCLARRRTDVAVRTGCRCRRPTVLHTPQKRLLDSSPDF</sequence>
<evidence type="ECO:0000256" key="6">
    <source>
        <dbReference type="ARBA" id="ARBA00022801"/>
    </source>
</evidence>
<proteinExistence type="inferred from homology"/>
<dbReference type="AlphaFoldDB" id="A0A653CFJ0"/>
<dbReference type="OrthoDB" id="8180859at2759"/>
<evidence type="ECO:0000256" key="2">
    <source>
        <dbReference type="ARBA" id="ARBA00004123"/>
    </source>
</evidence>
<organism evidence="9 10">
    <name type="scientific">Callosobruchus maculatus</name>
    <name type="common">Southern cowpea weevil</name>
    <name type="synonym">Pulse bruchid</name>
    <dbReference type="NCBI Taxonomy" id="64391"/>
    <lineage>
        <taxon>Eukaryota</taxon>
        <taxon>Metazoa</taxon>
        <taxon>Ecdysozoa</taxon>
        <taxon>Arthropoda</taxon>
        <taxon>Hexapoda</taxon>
        <taxon>Insecta</taxon>
        <taxon>Pterygota</taxon>
        <taxon>Neoptera</taxon>
        <taxon>Endopterygota</taxon>
        <taxon>Coleoptera</taxon>
        <taxon>Polyphaga</taxon>
        <taxon>Cucujiformia</taxon>
        <taxon>Chrysomeloidea</taxon>
        <taxon>Chrysomelidae</taxon>
        <taxon>Bruchinae</taxon>
        <taxon>Bruchini</taxon>
        <taxon>Callosobruchus</taxon>
    </lineage>
</organism>
<dbReference type="GO" id="GO:0004518">
    <property type="term" value="F:nuclease activity"/>
    <property type="evidence" value="ECO:0007669"/>
    <property type="project" value="UniProtKB-KW"/>
</dbReference>
<comment type="cofactor">
    <cofactor evidence="1">
        <name>a divalent metal cation</name>
        <dbReference type="ChEBI" id="CHEBI:60240"/>
    </cofactor>
</comment>
<name>A0A653CFJ0_CALMS</name>
<gene>
    <name evidence="9" type="ORF">CALMAC_LOCUS8566</name>
</gene>
<reference evidence="9 10" key="1">
    <citation type="submission" date="2019-01" db="EMBL/GenBank/DDBJ databases">
        <authorList>
            <person name="Sayadi A."/>
        </authorList>
    </citation>
    <scope>NUCLEOTIDE SEQUENCE [LARGE SCALE GENOMIC DNA]</scope>
</reference>
<dbReference type="Proteomes" id="UP000410492">
    <property type="component" value="Unassembled WGS sequence"/>
</dbReference>
<evidence type="ECO:0000313" key="10">
    <source>
        <dbReference type="Proteomes" id="UP000410492"/>
    </source>
</evidence>
<protein>
    <recommendedName>
        <fullName evidence="8">DDE Tnp4 domain-containing protein</fullName>
    </recommendedName>
</protein>
<comment type="subcellular location">
    <subcellularLocation>
        <location evidence="2">Nucleus</location>
    </subcellularLocation>
</comment>
<evidence type="ECO:0000256" key="7">
    <source>
        <dbReference type="ARBA" id="ARBA00023242"/>
    </source>
</evidence>
<evidence type="ECO:0000259" key="8">
    <source>
        <dbReference type="Pfam" id="PF13359"/>
    </source>
</evidence>
<dbReference type="GO" id="GO:0046872">
    <property type="term" value="F:metal ion binding"/>
    <property type="evidence" value="ECO:0007669"/>
    <property type="project" value="UniProtKB-KW"/>
</dbReference>
<evidence type="ECO:0000256" key="3">
    <source>
        <dbReference type="ARBA" id="ARBA00006958"/>
    </source>
</evidence>
<dbReference type="InterPro" id="IPR045249">
    <property type="entry name" value="HARBI1-like"/>
</dbReference>
<comment type="similarity">
    <text evidence="3">Belongs to the HARBI1 family.</text>
</comment>
<evidence type="ECO:0000256" key="5">
    <source>
        <dbReference type="ARBA" id="ARBA00022723"/>
    </source>
</evidence>
<dbReference type="GO" id="GO:0005634">
    <property type="term" value="C:nucleus"/>
    <property type="evidence" value="ECO:0007669"/>
    <property type="project" value="UniProtKB-SubCell"/>
</dbReference>